<evidence type="ECO:0000259" key="2">
    <source>
        <dbReference type="Pfam" id="PF07171"/>
    </source>
</evidence>
<name>A0ABS7PU10_9SPHN</name>
<dbReference type="InterPro" id="IPR009197">
    <property type="entry name" value="MlrC"/>
</dbReference>
<protein>
    <recommendedName>
        <fullName evidence="1">Microcystinase C</fullName>
        <shortName evidence="1">MlrC</shortName>
    </recommendedName>
</protein>
<dbReference type="InterPro" id="IPR010799">
    <property type="entry name" value="MlrC_C"/>
</dbReference>
<comment type="cofactor">
    <cofactor evidence="1">
        <name>Zn(2+)</name>
        <dbReference type="ChEBI" id="CHEBI:29105"/>
    </cofactor>
    <text evidence="1">Binds 1 zinc ion per subunit.</text>
</comment>
<evidence type="ECO:0000259" key="3">
    <source>
        <dbReference type="Pfam" id="PF07364"/>
    </source>
</evidence>
<keyword evidence="1" id="KW-0378">Hydrolase</keyword>
<keyword evidence="1" id="KW-0479">Metal-binding</keyword>
<dbReference type="InterPro" id="IPR015995">
    <property type="entry name" value="MlrC_N"/>
</dbReference>
<dbReference type="RefSeq" id="WP_222991584.1">
    <property type="nucleotide sequence ID" value="NZ_JAINVV010000009.1"/>
</dbReference>
<feature type="domain" description="Microcystin LR degradation protein MlrC N-terminal" evidence="3">
    <location>
        <begin position="3"/>
        <end position="291"/>
    </location>
</feature>
<evidence type="ECO:0000256" key="1">
    <source>
        <dbReference type="PIRNR" id="PIRNR012702"/>
    </source>
</evidence>
<keyword evidence="1" id="KW-0645">Protease</keyword>
<comment type="similarity">
    <text evidence="1">Belongs to the peptidase M81 family.</text>
</comment>
<dbReference type="PIRSF" id="PIRSF012702">
    <property type="entry name" value="UCP012702"/>
    <property type="match status" value="1"/>
</dbReference>
<comment type="caution">
    <text evidence="4">The sequence shown here is derived from an EMBL/GenBank/DDBJ whole genome shotgun (WGS) entry which is preliminary data.</text>
</comment>
<keyword evidence="5" id="KW-1185">Reference proteome</keyword>
<dbReference type="Pfam" id="PF07171">
    <property type="entry name" value="MlrC_C"/>
    <property type="match status" value="1"/>
</dbReference>
<accession>A0ABS7PU10</accession>
<feature type="domain" description="Microcystin LR degradation protein MlrC C-terminal" evidence="2">
    <location>
        <begin position="303"/>
        <end position="480"/>
    </location>
</feature>
<reference evidence="4 5" key="1">
    <citation type="submission" date="2021-08" db="EMBL/GenBank/DDBJ databases">
        <authorList>
            <person name="Tuo L."/>
        </authorList>
    </citation>
    <scope>NUCLEOTIDE SEQUENCE [LARGE SCALE GENOMIC DNA]</scope>
    <source>
        <strain evidence="4 5">JCM 31229</strain>
    </source>
</reference>
<sequence>MSRIALGGFGHETNSFVSHRADFAYFCERRDRPPLVRGADVIASLLGGSYPLSGFVAAVQDDHMLLPLVWAHGSAGGCVTDDAFERIVGEMMERLSAAMPVDALYLDLHGAMVTESLEDAEGEILRRARAIVGDVPIVASLDYHANVTPEMVEHADALEIFRTYPHVDRPETGRRAAETIVRLLRRGRPAGRALRKPGFLIPATSQCTLVEPSRSIAARSAEPGEDMVALGYAAGFPPSDLFWCGPAIFAYGWTQQAADSAADALAALVERREADFASRLLPADAAIREALALSSGACRPVVVADAQDNPGGGGSGDTTGVLRALIDVDAQGAVLGIFCDADAARAAHAAGEGAWITLDLGGRSGPAGVAPIHGRFLVKRLGSGRFRTTGSVAGGVDADLGAMALLGLGGIDIVLSSRRMQAYDRAPFEHVGVDLPRCDIVVVKSAVHFRAEFEPLAQAVILAAAPGGFLDDPAQFPFKRLRPGVHLRPMGPAHVPSGDAGR</sequence>
<evidence type="ECO:0000313" key="5">
    <source>
        <dbReference type="Proteomes" id="UP000706039"/>
    </source>
</evidence>
<evidence type="ECO:0000313" key="4">
    <source>
        <dbReference type="EMBL" id="MBY8824479.1"/>
    </source>
</evidence>
<dbReference type="Pfam" id="PF07364">
    <property type="entry name" value="DUF1485"/>
    <property type="match status" value="1"/>
</dbReference>
<organism evidence="4 5">
    <name type="scientific">Sphingomonas colocasiae</name>
    <dbReference type="NCBI Taxonomy" id="1848973"/>
    <lineage>
        <taxon>Bacteria</taxon>
        <taxon>Pseudomonadati</taxon>
        <taxon>Pseudomonadota</taxon>
        <taxon>Alphaproteobacteria</taxon>
        <taxon>Sphingomonadales</taxon>
        <taxon>Sphingomonadaceae</taxon>
        <taxon>Sphingomonas</taxon>
    </lineage>
</organism>
<dbReference type="EMBL" id="JAINVV010000009">
    <property type="protein sequence ID" value="MBY8824479.1"/>
    <property type="molecule type" value="Genomic_DNA"/>
</dbReference>
<dbReference type="Proteomes" id="UP000706039">
    <property type="component" value="Unassembled WGS sequence"/>
</dbReference>
<comment type="function">
    <text evidence="1">Involved in peptidolytic degradation of cyclic heptapeptide hepatotoxin microcystin (MC).</text>
</comment>
<proteinExistence type="inferred from homology"/>
<keyword evidence="1" id="KW-0482">Metalloprotease</keyword>
<gene>
    <name evidence="4" type="ORF">K7G82_19395</name>
</gene>